<gene>
    <name evidence="1" type="ORF">DPEC_G00287270</name>
</gene>
<comment type="caution">
    <text evidence="1">The sequence shown here is derived from an EMBL/GenBank/DDBJ whole genome shotgun (WGS) entry which is preliminary data.</text>
</comment>
<dbReference type="Proteomes" id="UP001157502">
    <property type="component" value="Chromosome 26"/>
</dbReference>
<keyword evidence="2" id="KW-1185">Reference proteome</keyword>
<accession>A0ACC2FK85</accession>
<organism evidence="1 2">
    <name type="scientific">Dallia pectoralis</name>
    <name type="common">Alaska blackfish</name>
    <dbReference type="NCBI Taxonomy" id="75939"/>
    <lineage>
        <taxon>Eukaryota</taxon>
        <taxon>Metazoa</taxon>
        <taxon>Chordata</taxon>
        <taxon>Craniata</taxon>
        <taxon>Vertebrata</taxon>
        <taxon>Euteleostomi</taxon>
        <taxon>Actinopterygii</taxon>
        <taxon>Neopterygii</taxon>
        <taxon>Teleostei</taxon>
        <taxon>Protacanthopterygii</taxon>
        <taxon>Esociformes</taxon>
        <taxon>Umbridae</taxon>
        <taxon>Dallia</taxon>
    </lineage>
</organism>
<dbReference type="EMBL" id="CM055753">
    <property type="protein sequence ID" value="KAJ7991765.1"/>
    <property type="molecule type" value="Genomic_DNA"/>
</dbReference>
<proteinExistence type="predicted"/>
<sequence length="79" mass="8480">MHCCVDGDPEVAASSDGRGPSVRPCLRYPVTKRSGSGDLVLWQLVQILIPPARPSICARLSFRTPQRHAAISMAGSVVH</sequence>
<evidence type="ECO:0000313" key="1">
    <source>
        <dbReference type="EMBL" id="KAJ7991765.1"/>
    </source>
</evidence>
<protein>
    <submittedName>
        <fullName evidence="1">Uncharacterized protein</fullName>
    </submittedName>
</protein>
<name>A0ACC2FK85_DALPE</name>
<evidence type="ECO:0000313" key="2">
    <source>
        <dbReference type="Proteomes" id="UP001157502"/>
    </source>
</evidence>
<reference evidence="1" key="1">
    <citation type="submission" date="2021-05" db="EMBL/GenBank/DDBJ databases">
        <authorList>
            <person name="Pan Q."/>
            <person name="Jouanno E."/>
            <person name="Zahm M."/>
            <person name="Klopp C."/>
            <person name="Cabau C."/>
            <person name="Louis A."/>
            <person name="Berthelot C."/>
            <person name="Parey E."/>
            <person name="Roest Crollius H."/>
            <person name="Montfort J."/>
            <person name="Robinson-Rechavi M."/>
            <person name="Bouchez O."/>
            <person name="Lampietro C."/>
            <person name="Lopez Roques C."/>
            <person name="Donnadieu C."/>
            <person name="Postlethwait J."/>
            <person name="Bobe J."/>
            <person name="Dillon D."/>
            <person name="Chandos A."/>
            <person name="von Hippel F."/>
            <person name="Guiguen Y."/>
        </authorList>
    </citation>
    <scope>NUCLEOTIDE SEQUENCE</scope>
    <source>
        <strain evidence="1">YG-Jan2019</strain>
    </source>
</reference>